<dbReference type="Proteomes" id="UP000248745">
    <property type="component" value="Unassembled WGS sequence"/>
</dbReference>
<reference evidence="1 2" key="1">
    <citation type="submission" date="2018-06" db="EMBL/GenBank/DDBJ databases">
        <title>Mucibacter soli gen. nov., sp. nov., a new member of the family Chitinophagaceae producing mucin.</title>
        <authorList>
            <person name="Kim M.-K."/>
            <person name="Park S."/>
            <person name="Kim T.-S."/>
            <person name="Joung Y."/>
            <person name="Han J.-H."/>
            <person name="Kim S.B."/>
        </authorList>
    </citation>
    <scope>NUCLEOTIDE SEQUENCE [LARGE SCALE GENOMIC DNA]</scope>
    <source>
        <strain evidence="1 2">R1-15</strain>
    </source>
</reference>
<dbReference type="RefSeq" id="WP_111000485.1">
    <property type="nucleotide sequence ID" value="NZ_QKTW01000025.1"/>
</dbReference>
<dbReference type="NCBIfam" id="TIGR00847">
    <property type="entry name" value="ccoS"/>
    <property type="match status" value="1"/>
</dbReference>
<accession>A0A2W2AGF7</accession>
<keyword evidence="2" id="KW-1185">Reference proteome</keyword>
<protein>
    <submittedName>
        <fullName evidence="1">Cbb3-type cytochrome oxidase assembly protein CcoS</fullName>
    </submittedName>
</protein>
<dbReference type="PANTHER" id="PTHR41532:SF1">
    <property type="entry name" value="FIXS PROTEIN"/>
    <property type="match status" value="1"/>
</dbReference>
<dbReference type="Pfam" id="PF03597">
    <property type="entry name" value="FixS"/>
    <property type="match status" value="1"/>
</dbReference>
<proteinExistence type="predicted"/>
<name>A0A2W2AGF7_9BACT</name>
<dbReference type="PANTHER" id="PTHR41532">
    <property type="entry name" value="FIXS PROTEIN"/>
    <property type="match status" value="1"/>
</dbReference>
<comment type="caution">
    <text evidence="1">The sequence shown here is derived from an EMBL/GenBank/DDBJ whole genome shotgun (WGS) entry which is preliminary data.</text>
</comment>
<dbReference type="OrthoDB" id="9802763at2"/>
<gene>
    <name evidence="1" type="primary">ccoS</name>
    <name evidence="1" type="ORF">DN068_18785</name>
</gene>
<evidence type="ECO:0000313" key="2">
    <source>
        <dbReference type="Proteomes" id="UP000248745"/>
    </source>
</evidence>
<sequence length="56" mass="6155">MSVLFLLVFASIAVAGGFLVAFLWSVRTNQFEDQEGSAMRILHDDPVPNSNVSDNK</sequence>
<dbReference type="AlphaFoldDB" id="A0A2W2AGF7"/>
<dbReference type="EMBL" id="QKTW01000025">
    <property type="protein sequence ID" value="PZF71340.1"/>
    <property type="molecule type" value="Genomic_DNA"/>
</dbReference>
<organism evidence="1 2">
    <name type="scientific">Taibaiella soli</name>
    <dbReference type="NCBI Taxonomy" id="1649169"/>
    <lineage>
        <taxon>Bacteria</taxon>
        <taxon>Pseudomonadati</taxon>
        <taxon>Bacteroidota</taxon>
        <taxon>Chitinophagia</taxon>
        <taxon>Chitinophagales</taxon>
        <taxon>Chitinophagaceae</taxon>
        <taxon>Taibaiella</taxon>
    </lineage>
</organism>
<evidence type="ECO:0000313" key="1">
    <source>
        <dbReference type="EMBL" id="PZF71340.1"/>
    </source>
</evidence>
<dbReference type="InterPro" id="IPR004714">
    <property type="entry name" value="Cyt_oxidase_maturation_cbb3"/>
</dbReference>